<evidence type="ECO:0000313" key="1">
    <source>
        <dbReference type="EMBL" id="KAH7922657.1"/>
    </source>
</evidence>
<sequence>MSSLPLSMLLQSTFATRCRPDRACTAVVLSRLGVYVIDSPMGACHGLGWAQKINYLPKPGTRLPDICSLKSDLASIINSWKRVRSETSQLVKAENRLHTMAEDHSDLQLGQLAHEGIKSKSKLESWKSKSIRRIGEVASLPRRPWGRARDRTFDAAISPSYIIIVARKAIHREEPEGNAHHRTQARGESWATPSGPYCNPEGVTSQASLIKQRIETEA</sequence>
<proteinExistence type="predicted"/>
<comment type="caution">
    <text evidence="1">The sequence shown here is derived from an EMBL/GenBank/DDBJ whole genome shotgun (WGS) entry which is preliminary data.</text>
</comment>
<reference evidence="1" key="1">
    <citation type="journal article" date="2021" name="New Phytol.">
        <title>Evolutionary innovations through gain and loss of genes in the ectomycorrhizal Boletales.</title>
        <authorList>
            <person name="Wu G."/>
            <person name="Miyauchi S."/>
            <person name="Morin E."/>
            <person name="Kuo A."/>
            <person name="Drula E."/>
            <person name="Varga T."/>
            <person name="Kohler A."/>
            <person name="Feng B."/>
            <person name="Cao Y."/>
            <person name="Lipzen A."/>
            <person name="Daum C."/>
            <person name="Hundley H."/>
            <person name="Pangilinan J."/>
            <person name="Johnson J."/>
            <person name="Barry K."/>
            <person name="LaButti K."/>
            <person name="Ng V."/>
            <person name="Ahrendt S."/>
            <person name="Min B."/>
            <person name="Choi I.G."/>
            <person name="Park H."/>
            <person name="Plett J.M."/>
            <person name="Magnuson J."/>
            <person name="Spatafora J.W."/>
            <person name="Nagy L.G."/>
            <person name="Henrissat B."/>
            <person name="Grigoriev I.V."/>
            <person name="Yang Z.L."/>
            <person name="Xu J."/>
            <person name="Martin F.M."/>
        </authorList>
    </citation>
    <scope>NUCLEOTIDE SEQUENCE</scope>
    <source>
        <strain evidence="1">KUC20120723A-06</strain>
    </source>
</reference>
<evidence type="ECO:0000313" key="2">
    <source>
        <dbReference type="Proteomes" id="UP000790709"/>
    </source>
</evidence>
<organism evidence="1 2">
    <name type="scientific">Leucogyrophana mollusca</name>
    <dbReference type="NCBI Taxonomy" id="85980"/>
    <lineage>
        <taxon>Eukaryota</taxon>
        <taxon>Fungi</taxon>
        <taxon>Dikarya</taxon>
        <taxon>Basidiomycota</taxon>
        <taxon>Agaricomycotina</taxon>
        <taxon>Agaricomycetes</taxon>
        <taxon>Agaricomycetidae</taxon>
        <taxon>Boletales</taxon>
        <taxon>Boletales incertae sedis</taxon>
        <taxon>Leucogyrophana</taxon>
    </lineage>
</organism>
<dbReference type="EMBL" id="MU266477">
    <property type="protein sequence ID" value="KAH7922657.1"/>
    <property type="molecule type" value="Genomic_DNA"/>
</dbReference>
<dbReference type="Proteomes" id="UP000790709">
    <property type="component" value="Unassembled WGS sequence"/>
</dbReference>
<protein>
    <submittedName>
        <fullName evidence="1">Uncharacterized protein</fullName>
    </submittedName>
</protein>
<gene>
    <name evidence="1" type="ORF">BV22DRAFT_1048740</name>
</gene>
<keyword evidence="2" id="KW-1185">Reference proteome</keyword>
<name>A0ACB8BAF2_9AGAM</name>
<accession>A0ACB8BAF2</accession>